<gene>
    <name evidence="2" type="ORF">CI610_01476</name>
</gene>
<feature type="region of interest" description="Disordered" evidence="1">
    <location>
        <begin position="1"/>
        <end position="71"/>
    </location>
</feature>
<feature type="region of interest" description="Disordered" evidence="1">
    <location>
        <begin position="305"/>
        <end position="332"/>
    </location>
</feature>
<dbReference type="AlphaFoldDB" id="A0A2H9T8G6"/>
<reference evidence="2" key="1">
    <citation type="journal article" date="2017" name="Appl. Environ. Microbiol.">
        <title>Molecular characterization of an Endozoicomonas-like organism causing infection in king scallop Pecten maximus L.</title>
        <authorList>
            <person name="Cano I."/>
            <person name="van Aerle R."/>
            <person name="Ross S."/>
            <person name="Verner-Jeffreys D.W."/>
            <person name="Paley R.K."/>
            <person name="Rimmer G."/>
            <person name="Ryder D."/>
            <person name="Hooper P."/>
            <person name="Stone D."/>
            <person name="Feist S.W."/>
        </authorList>
    </citation>
    <scope>NUCLEOTIDE SEQUENCE</scope>
</reference>
<evidence type="ECO:0000313" key="2">
    <source>
        <dbReference type="EMBL" id="PJE79535.1"/>
    </source>
</evidence>
<evidence type="ECO:0000256" key="1">
    <source>
        <dbReference type="SAM" id="MobiDB-lite"/>
    </source>
</evidence>
<feature type="compositionally biased region" description="Acidic residues" evidence="1">
    <location>
        <begin position="317"/>
        <end position="327"/>
    </location>
</feature>
<organism evidence="2">
    <name type="scientific">invertebrate metagenome</name>
    <dbReference type="NCBI Taxonomy" id="1711999"/>
    <lineage>
        <taxon>unclassified sequences</taxon>
        <taxon>metagenomes</taxon>
        <taxon>organismal metagenomes</taxon>
    </lineage>
</organism>
<sequence>MAMDGIHRKSSIPVPAHNPASKRNPTKPAEQKKGKSGRRGVSSAEKRTTVNKTPTAKQENRRPQQPVAKKQVKTITFDKSQTLANLSKTRTIGKAMSEFRTAWKEPSLSQEDRKEILSNWKQQIRTLALPFLFRTLGMEKNIKGKQVMTVSPADLKKYHQALSNLLKKEAIGKKGKSDNMPIDVMRDSRRLKPIGLNLQANNKAENTTAKKTSKAATVYNMVSTLQDKAKSNVHERCPYFVLKEFCNLLKTKLEENSTAQNASVDIQLGTIEECIAVAAQPVTDQEIQEIHESMAGSVIALPADCPIKDQPEAPDTIPDEDQPDSPPDEPSITNTAMVVERQDSAYSTASELSDTEEAASLPTTALHKQLHIDIDQIARKTVSVDKIIQERSKDLSRPHQMTLQYYMDAVHSTVHKWKENTDKLQQLMDIIRINVFSCAKQVLENHDYPGQMDARAKALAKDVIHEMEHAGVGWFGYQDYSRHDASEAKRFRQEDYQTYMDIAKSTLKEVRVAKKGR</sequence>
<name>A0A2H9T8G6_9ZZZZ</name>
<accession>A0A2H9T8G6</accession>
<protein>
    <submittedName>
        <fullName evidence="2">Uncharacterized protein</fullName>
    </submittedName>
</protein>
<dbReference type="EMBL" id="NSIT01000062">
    <property type="protein sequence ID" value="PJE79535.1"/>
    <property type="molecule type" value="Genomic_DNA"/>
</dbReference>
<comment type="caution">
    <text evidence="2">The sequence shown here is derived from an EMBL/GenBank/DDBJ whole genome shotgun (WGS) entry which is preliminary data.</text>
</comment>
<proteinExistence type="predicted"/>